<dbReference type="InParanoid" id="B5RTN4"/>
<proteinExistence type="predicted"/>
<evidence type="ECO:0000313" key="2">
    <source>
        <dbReference type="Proteomes" id="UP000000599"/>
    </source>
</evidence>
<dbReference type="GeneID" id="8998587"/>
<dbReference type="Proteomes" id="UP000000599">
    <property type="component" value="Chromosome D"/>
</dbReference>
<name>B5RTN4_DEBHA</name>
<evidence type="ECO:0000313" key="1">
    <source>
        <dbReference type="EMBL" id="CAR65719.1"/>
    </source>
</evidence>
<reference evidence="1 2" key="1">
    <citation type="journal article" date="2004" name="Nature">
        <title>Genome evolution in yeasts.</title>
        <authorList>
            <consortium name="Genolevures"/>
            <person name="Dujon B."/>
            <person name="Sherman D."/>
            <person name="Fischer G."/>
            <person name="Durrens P."/>
            <person name="Casaregola S."/>
            <person name="Lafontaine I."/>
            <person name="de Montigny J."/>
            <person name="Marck C."/>
            <person name="Neuveglise C."/>
            <person name="Talla E."/>
            <person name="Goffard N."/>
            <person name="Frangeul L."/>
            <person name="Aigle M."/>
            <person name="Anthouard V."/>
            <person name="Babour A."/>
            <person name="Barbe V."/>
            <person name="Barnay S."/>
            <person name="Blanchin S."/>
            <person name="Beckerich J.M."/>
            <person name="Beyne E."/>
            <person name="Bleykasten C."/>
            <person name="Boisrame A."/>
            <person name="Boyer J."/>
            <person name="Cattolico L."/>
            <person name="Confanioleri F."/>
            <person name="de Daruvar A."/>
            <person name="Despons L."/>
            <person name="Fabre E."/>
            <person name="Fairhead C."/>
            <person name="Ferry-Dumazet H."/>
            <person name="Groppi A."/>
            <person name="Hantraye F."/>
            <person name="Hennequin C."/>
            <person name="Jauniaux N."/>
            <person name="Joyet P."/>
            <person name="Kachouri R."/>
            <person name="Kerrest A."/>
            <person name="Koszul R."/>
            <person name="Lemaire M."/>
            <person name="Lesur I."/>
            <person name="Ma L."/>
            <person name="Muller H."/>
            <person name="Nicaud J.M."/>
            <person name="Nikolski M."/>
            <person name="Oztas S."/>
            <person name="Ozier-Kalogeropoulos O."/>
            <person name="Pellenz S."/>
            <person name="Potier S."/>
            <person name="Richard G.F."/>
            <person name="Straub M.L."/>
            <person name="Suleau A."/>
            <person name="Swennene D."/>
            <person name="Tekaia F."/>
            <person name="Wesolowski-Louvel M."/>
            <person name="Westhof E."/>
            <person name="Wirth B."/>
            <person name="Zeniou-Meyer M."/>
            <person name="Zivanovic I."/>
            <person name="Bolotin-Fukuhara M."/>
            <person name="Thierry A."/>
            <person name="Bouchier C."/>
            <person name="Caudron B."/>
            <person name="Scarpelli C."/>
            <person name="Gaillardin C."/>
            <person name="Weissenbach J."/>
            <person name="Wincker P."/>
            <person name="Souciet J.L."/>
        </authorList>
    </citation>
    <scope>NUCLEOTIDE SEQUENCE [LARGE SCALE GENOMIC DNA]</scope>
    <source>
        <strain evidence="2">ATCC 36239 / CBS 767 / BCRC 21394 / JCM 1990 / NBRC 0083 / IGC 2968</strain>
    </source>
</reference>
<protein>
    <submittedName>
        <fullName evidence="1">DEHA2D19052p</fullName>
    </submittedName>
</protein>
<dbReference type="VEuPathDB" id="FungiDB:DEHA2D19052g"/>
<sequence length="350" mass="40328">MGNSTDFKGEFTINPPLTMEQIQYATDCFEDSKSHMYLQHGNAEFTNGHGDLNWDGSWSVSPGGDKIFFNPMDRLYEGKGYLKYLIEHAIRPTKSTVNGEMVFLNEYGSFGILGVENNEVYVIGYLKENDLPLYVEAREEALTSKSYSYNVSIDQIPQELSCNSLIPVIFRYDIASKITRNTEFVGSFNVESIFDFEAYLMTKSTKEEYIDNEVDKELKKLSGCYTYNPGFLAEAEERIRQKIERTYPYIAEHNIDGTVGDRSTKNEWILSDNQQKLIWSGIKFIAAHNWLAFLSFSCFDIRGSIKWVNERNESGLLTVERIENSNYGNKNFVFIEFDGKKYLANISWSY</sequence>
<dbReference type="KEGG" id="dha:DEHA2D19052g"/>
<dbReference type="RefSeq" id="XP_002770365.1">
    <property type="nucleotide sequence ID" value="XM_002770319.1"/>
</dbReference>
<keyword evidence="2" id="KW-1185">Reference proteome</keyword>
<accession>B5RTN4</accession>
<organism evidence="1 2">
    <name type="scientific">Debaryomyces hansenii (strain ATCC 36239 / CBS 767 / BCRC 21394 / JCM 1990 / NBRC 0083 / IGC 2968)</name>
    <name type="common">Yeast</name>
    <name type="synonym">Torulaspora hansenii</name>
    <dbReference type="NCBI Taxonomy" id="284592"/>
    <lineage>
        <taxon>Eukaryota</taxon>
        <taxon>Fungi</taxon>
        <taxon>Dikarya</taxon>
        <taxon>Ascomycota</taxon>
        <taxon>Saccharomycotina</taxon>
        <taxon>Pichiomycetes</taxon>
        <taxon>Debaryomycetaceae</taxon>
        <taxon>Debaryomyces</taxon>
    </lineage>
</organism>
<dbReference type="AlphaFoldDB" id="B5RTN4"/>
<dbReference type="OrthoDB" id="10291346at2759"/>
<dbReference type="EMBL" id="CR382136">
    <property type="protein sequence ID" value="CAR65719.1"/>
    <property type="molecule type" value="Genomic_DNA"/>
</dbReference>
<gene>
    <name evidence="1" type="ordered locus">DEHA2D19052g</name>
</gene>
<dbReference type="HOGENOM" id="CLU_792322_0_0_1"/>